<dbReference type="RefSeq" id="WP_135068920.1">
    <property type="nucleotide sequence ID" value="NZ_CP038266.1"/>
</dbReference>
<gene>
    <name evidence="2" type="ORF">E4K62_15285</name>
</gene>
<evidence type="ECO:0000313" key="3">
    <source>
        <dbReference type="Proteomes" id="UP000295748"/>
    </source>
</evidence>
<accession>A0ABX5SVU6</accession>
<keyword evidence="1" id="KW-0812">Transmembrane</keyword>
<feature type="transmembrane region" description="Helical" evidence="1">
    <location>
        <begin position="114"/>
        <end position="135"/>
    </location>
</feature>
<name>A0ABX5SVU6_9MICO</name>
<evidence type="ECO:0000256" key="1">
    <source>
        <dbReference type="SAM" id="Phobius"/>
    </source>
</evidence>
<keyword evidence="1" id="KW-0472">Membrane</keyword>
<keyword evidence="1" id="KW-1133">Transmembrane helix</keyword>
<feature type="transmembrane region" description="Helical" evidence="1">
    <location>
        <begin position="147"/>
        <end position="167"/>
    </location>
</feature>
<feature type="transmembrane region" description="Helical" evidence="1">
    <location>
        <begin position="59"/>
        <end position="77"/>
    </location>
</feature>
<sequence>MPVLTATRAAPARDPRAGAAPVAFTGSWPAVGAWGAGLVVAGLGAGAIAGPNGSGPSRAVGFLVFSLGLAWLAWGTAALSRGRIPAPRAVAGGAVTGMLLLAALLVLSPAHTSVFAVGTAMGLLLAVALCTAGALRRPHDERPARAMSVWGLVLAAAVLSVVVTPALTASRDAVLLREDGTVPVVTHDGH</sequence>
<evidence type="ECO:0000313" key="2">
    <source>
        <dbReference type="EMBL" id="QBR89927.1"/>
    </source>
</evidence>
<feature type="transmembrane region" description="Helical" evidence="1">
    <location>
        <begin position="89"/>
        <end position="108"/>
    </location>
</feature>
<keyword evidence="3" id="KW-1185">Reference proteome</keyword>
<dbReference type="Proteomes" id="UP000295748">
    <property type="component" value="Chromosome"/>
</dbReference>
<organism evidence="2 3">
    <name type="scientific">Microbacterium wangchenii</name>
    <dbReference type="NCBI Taxonomy" id="2541726"/>
    <lineage>
        <taxon>Bacteria</taxon>
        <taxon>Bacillati</taxon>
        <taxon>Actinomycetota</taxon>
        <taxon>Actinomycetes</taxon>
        <taxon>Micrococcales</taxon>
        <taxon>Microbacteriaceae</taxon>
        <taxon>Microbacterium</taxon>
    </lineage>
</organism>
<proteinExistence type="predicted"/>
<reference evidence="2 3" key="1">
    <citation type="submission" date="2019-03" db="EMBL/GenBank/DDBJ databases">
        <authorList>
            <person name="Dong K."/>
        </authorList>
    </citation>
    <scope>NUCLEOTIDE SEQUENCE [LARGE SCALE GENOMIC DNA]</scope>
    <source>
        <strain evidence="3">dk512</strain>
    </source>
</reference>
<dbReference type="EMBL" id="CP038266">
    <property type="protein sequence ID" value="QBR89927.1"/>
    <property type="molecule type" value="Genomic_DNA"/>
</dbReference>
<protein>
    <submittedName>
        <fullName evidence="2">Uncharacterized protein</fullName>
    </submittedName>
</protein>